<dbReference type="GO" id="GO:0004866">
    <property type="term" value="F:endopeptidase inhibitor activity"/>
    <property type="evidence" value="ECO:0007669"/>
    <property type="project" value="TreeGrafter"/>
</dbReference>
<dbReference type="CDD" id="cd22211">
    <property type="entry name" value="HkD_SF"/>
    <property type="match status" value="1"/>
</dbReference>
<dbReference type="EMBL" id="GL698586">
    <property type="protein sequence ID" value="EFY85195.1"/>
    <property type="molecule type" value="Genomic_DNA"/>
</dbReference>
<evidence type="ECO:0000313" key="6">
    <source>
        <dbReference type="Proteomes" id="UP000002499"/>
    </source>
</evidence>
<dbReference type="InterPro" id="IPR037045">
    <property type="entry name" value="S8pro/Inhibitor_I9_sf"/>
</dbReference>
<keyword evidence="2" id="KW-0175">Coiled coil</keyword>
<feature type="coiled-coil region" evidence="2">
    <location>
        <begin position="627"/>
        <end position="654"/>
    </location>
</feature>
<gene>
    <name evidence="5" type="ORF">MAC_08760</name>
</gene>
<dbReference type="SUPFAM" id="SSF54897">
    <property type="entry name" value="Protease propeptides/inhibitors"/>
    <property type="match status" value="1"/>
</dbReference>
<feature type="coiled-coil region" evidence="2">
    <location>
        <begin position="849"/>
        <end position="876"/>
    </location>
</feature>
<reference evidence="5 6" key="1">
    <citation type="journal article" date="2011" name="PLoS Genet.">
        <title>Genome sequencing and comparative transcriptomics of the model entomopathogenic fungi Metarhizium anisopliae and M. acridum.</title>
        <authorList>
            <person name="Gao Q."/>
            <person name="Jin K."/>
            <person name="Ying S.H."/>
            <person name="Zhang Y."/>
            <person name="Xiao G."/>
            <person name="Shang Y."/>
            <person name="Duan Z."/>
            <person name="Hu X."/>
            <person name="Xie X.Q."/>
            <person name="Zhou G."/>
            <person name="Peng G."/>
            <person name="Luo Z."/>
            <person name="Huang W."/>
            <person name="Wang B."/>
            <person name="Fang W."/>
            <person name="Wang S."/>
            <person name="Zhong Y."/>
            <person name="Ma L.J."/>
            <person name="St Leger R.J."/>
            <person name="Zhao G.P."/>
            <person name="Pei Y."/>
            <person name="Feng M.G."/>
            <person name="Xia Y."/>
            <person name="Wang C."/>
        </authorList>
    </citation>
    <scope>NUCLEOTIDE SEQUENCE [LARGE SCALE GENOMIC DNA]</scope>
    <source>
        <strain evidence="5 6">CQMa 102</strain>
    </source>
</reference>
<dbReference type="eggNOG" id="ENOG502RS64">
    <property type="taxonomic scope" value="Eukaryota"/>
</dbReference>
<name>E9EFW2_METAQ</name>
<proteinExistence type="inferred from homology"/>
<dbReference type="GO" id="GO:0042144">
    <property type="term" value="P:vacuole fusion, non-autophagic"/>
    <property type="evidence" value="ECO:0007669"/>
    <property type="project" value="TreeGrafter"/>
</dbReference>
<evidence type="ECO:0000256" key="1">
    <source>
        <dbReference type="ARBA" id="ARBA00038069"/>
    </source>
</evidence>
<dbReference type="OMA" id="DAKYRKC"/>
<evidence type="ECO:0000256" key="2">
    <source>
        <dbReference type="SAM" id="Coils"/>
    </source>
</evidence>
<dbReference type="InParanoid" id="E9EFW2"/>
<feature type="coiled-coil region" evidence="2">
    <location>
        <begin position="413"/>
        <end position="550"/>
    </location>
</feature>
<organism evidence="6">
    <name type="scientific">Metarhizium acridum (strain CQMa 102)</name>
    <dbReference type="NCBI Taxonomy" id="655827"/>
    <lineage>
        <taxon>Eukaryota</taxon>
        <taxon>Fungi</taxon>
        <taxon>Dikarya</taxon>
        <taxon>Ascomycota</taxon>
        <taxon>Pezizomycotina</taxon>
        <taxon>Sordariomycetes</taxon>
        <taxon>Hypocreomycetidae</taxon>
        <taxon>Hypocreales</taxon>
        <taxon>Clavicipitaceae</taxon>
        <taxon>Metarhizium</taxon>
    </lineage>
</organism>
<dbReference type="PANTHER" id="PTHR28288:SF1">
    <property type="entry name" value="INHIBITOR I9 DOMAIN-CONTAINING PROTEIN"/>
    <property type="match status" value="1"/>
</dbReference>
<feature type="signal peptide" evidence="4">
    <location>
        <begin position="1"/>
        <end position="19"/>
    </location>
</feature>
<dbReference type="SUPFAM" id="SSF116907">
    <property type="entry name" value="Hook domain"/>
    <property type="match status" value="1"/>
</dbReference>
<dbReference type="PANTHER" id="PTHR28288">
    <property type="entry name" value="PROTEASE B INHIBITOR 2"/>
    <property type="match status" value="1"/>
</dbReference>
<feature type="region of interest" description="Disordered" evidence="3">
    <location>
        <begin position="785"/>
        <end position="812"/>
    </location>
</feature>
<evidence type="ECO:0000256" key="4">
    <source>
        <dbReference type="SAM" id="SignalP"/>
    </source>
</evidence>
<dbReference type="OrthoDB" id="49395at2759"/>
<dbReference type="Proteomes" id="UP000002499">
    <property type="component" value="Unassembled WGS sequence"/>
</dbReference>
<accession>E9EFW2</accession>
<comment type="similarity">
    <text evidence="1">Belongs to the protease inhibitor I9 family.</text>
</comment>
<evidence type="ECO:0000313" key="5">
    <source>
        <dbReference type="EMBL" id="EFY85195.1"/>
    </source>
</evidence>
<sequence length="962" mass="109700">MKLLSSLIVALAALPAALAMNQKMSAIVSFDEPTPDIVIEEAKNFLVEAGGKVIHTYTIIKGFDVIAPEKALQIVQAWDTGHSMTVEEVKEATIHSMHVPVPASVVLHLPDLSYDSYAVTRNKGRARRAFKRAWACITMAPPSATKAMPTYSPRAQAALLKSANHVFDLNQAAESLDELTNGIMLAHILHELDSEFDPSHLESSHGTSKYLTNKRNIQAVYKGLFRFIRQQVPELSCQAKKFDYHAVAENPEPQGISQLLAVMVSAAAMGPDNGKYVPRIQHGLDRENQAEIMQIIRAMQQDISNYKDDDDLDEAIDAVMEARDIDLLVEEQNAVLRQRLDSTKKNLSDYITRLEYLQQSHEELKYEKEKNDRELEVLRKATQDGVNSAEAIKLLEAQVHEQMEIITKNEETIRNHDRVKSQLEGEVQRLNQKSIQADELRDQVAEWKHKAEEFEKKANTAERYKQKLESQQHLAKEVQNLQYEKAELQEQLRFLVDDREKNERTRKAEDELTKMITQSEQHLWDERNQKNQLIKDVAALEEELTRLKAQRTHDERFIQDLQEQVQQGPDGVTQDGNVAALSGAFSLEDELNNATDEDRQTNLPLELSRLKAENELLRRTLGSTGDAALLRRELEEQRRQRDRLQQNFNDIFEKHTLSQEQITALISDSTNEGSEAFINLRTQLVGSQEELDAIKRRAAELQSKVSDMNRELIAAKAKLSAAEKGGTEAIDELKSTDKLISESLKAELDRLREEYNFVVSERDAQKSQLIDALLAKDRLRKEVEETKELQESSMAGSADADMSETMRKSSEKIEKLRTRLKERKLLRLAGLVLKDGKRSGRLRFLCRKLLFIQLQLEQSEQEKLDLQNRLKAAQGGEASVGQRAASDELMKNLQRENALIATAWFDLASRLQSNHVVVQRRHDAPRSWLNKQRQMVNVFQRLRGDRISWFEAAVIHPSTVFT</sequence>
<dbReference type="HOGENOM" id="CLU_013811_2_0_1"/>
<dbReference type="InterPro" id="IPR036872">
    <property type="entry name" value="CH_dom_sf"/>
</dbReference>
<dbReference type="MEROPS" id="I09.003"/>
<keyword evidence="4" id="KW-0732">Signal</keyword>
<dbReference type="Gene3D" id="1.10.418.10">
    <property type="entry name" value="Calponin-like domain"/>
    <property type="match status" value="1"/>
</dbReference>
<protein>
    <submittedName>
        <fullName evidence="5">M protein repeat protein</fullName>
    </submittedName>
</protein>
<dbReference type="Gene3D" id="3.30.70.80">
    <property type="entry name" value="Peptidase S8 propeptide/proteinase inhibitor I9"/>
    <property type="match status" value="1"/>
</dbReference>
<feature type="chain" id="PRO_5003238471" evidence="4">
    <location>
        <begin position="20"/>
        <end position="962"/>
    </location>
</feature>
<dbReference type="STRING" id="655827.E9EFW2"/>
<keyword evidence="6" id="KW-1185">Reference proteome</keyword>
<dbReference type="InterPro" id="IPR052471">
    <property type="entry name" value="PBI_I9"/>
</dbReference>
<evidence type="ECO:0000256" key="3">
    <source>
        <dbReference type="SAM" id="MobiDB-lite"/>
    </source>
</evidence>
<dbReference type="AlphaFoldDB" id="E9EFW2"/>